<dbReference type="GO" id="GO:0005874">
    <property type="term" value="C:microtubule"/>
    <property type="evidence" value="ECO:0007669"/>
    <property type="project" value="UniProtKB-KW"/>
</dbReference>
<keyword evidence="5 10" id="KW-0067">ATP-binding</keyword>
<evidence type="ECO:0000256" key="6">
    <source>
        <dbReference type="ARBA" id="ARBA00023054"/>
    </source>
</evidence>
<dbReference type="AlphaFoldDB" id="K1PWF0"/>
<comment type="subcellular location">
    <subcellularLocation>
        <location evidence="1">Cytoplasm</location>
        <location evidence="1">Cytoskeleton</location>
    </subcellularLocation>
</comment>
<reference evidence="11" key="1">
    <citation type="journal article" date="2012" name="Nature">
        <title>The oyster genome reveals stress adaptation and complexity of shell formation.</title>
        <authorList>
            <person name="Zhang G."/>
            <person name="Fang X."/>
            <person name="Guo X."/>
            <person name="Li L."/>
            <person name="Luo R."/>
            <person name="Xu F."/>
            <person name="Yang P."/>
            <person name="Zhang L."/>
            <person name="Wang X."/>
            <person name="Qi H."/>
            <person name="Xiong Z."/>
            <person name="Que H."/>
            <person name="Xie Y."/>
            <person name="Holland P.W."/>
            <person name="Paps J."/>
            <person name="Zhu Y."/>
            <person name="Wu F."/>
            <person name="Chen Y."/>
            <person name="Wang J."/>
            <person name="Peng C."/>
            <person name="Meng J."/>
            <person name="Yang L."/>
            <person name="Liu J."/>
            <person name="Wen B."/>
            <person name="Zhang N."/>
            <person name="Huang Z."/>
            <person name="Zhu Q."/>
            <person name="Feng Y."/>
            <person name="Mount A."/>
            <person name="Hedgecock D."/>
            <person name="Xu Z."/>
            <person name="Liu Y."/>
            <person name="Domazet-Loso T."/>
            <person name="Du Y."/>
            <person name="Sun X."/>
            <person name="Zhang S."/>
            <person name="Liu B."/>
            <person name="Cheng P."/>
            <person name="Jiang X."/>
            <person name="Li J."/>
            <person name="Fan D."/>
            <person name="Wang W."/>
            <person name="Fu W."/>
            <person name="Wang T."/>
            <person name="Wang B."/>
            <person name="Zhang J."/>
            <person name="Peng Z."/>
            <person name="Li Y."/>
            <person name="Li N."/>
            <person name="Wang J."/>
            <person name="Chen M."/>
            <person name="He Y."/>
            <person name="Tan F."/>
            <person name="Song X."/>
            <person name="Zheng Q."/>
            <person name="Huang R."/>
            <person name="Yang H."/>
            <person name="Du X."/>
            <person name="Chen L."/>
            <person name="Yang M."/>
            <person name="Gaffney P.M."/>
            <person name="Wang S."/>
            <person name="Luo L."/>
            <person name="She Z."/>
            <person name="Ming Y."/>
            <person name="Huang W."/>
            <person name="Zhang S."/>
            <person name="Huang B."/>
            <person name="Zhang Y."/>
            <person name="Qu T."/>
            <person name="Ni P."/>
            <person name="Miao G."/>
            <person name="Wang J."/>
            <person name="Wang Q."/>
            <person name="Steinberg C.E."/>
            <person name="Wang H."/>
            <person name="Li N."/>
            <person name="Qian L."/>
            <person name="Zhang G."/>
            <person name="Li Y."/>
            <person name="Yang H."/>
            <person name="Liu X."/>
            <person name="Wang J."/>
            <person name="Yin Y."/>
            <person name="Wang J."/>
        </authorList>
    </citation>
    <scope>NUCLEOTIDE SEQUENCE [LARGE SCALE GENOMIC DNA]</scope>
    <source>
        <strain evidence="11">05x7-T-G4-1.051#20</strain>
    </source>
</reference>
<dbReference type="PRINTS" id="PR00380">
    <property type="entry name" value="KINESINHEAVY"/>
</dbReference>
<evidence type="ECO:0000256" key="7">
    <source>
        <dbReference type="ARBA" id="ARBA00023175"/>
    </source>
</evidence>
<dbReference type="InterPro" id="IPR019821">
    <property type="entry name" value="Kinesin_motor_CS"/>
</dbReference>
<dbReference type="InterPro" id="IPR008984">
    <property type="entry name" value="SMAD_FHA_dom_sf"/>
</dbReference>
<evidence type="ECO:0000256" key="3">
    <source>
        <dbReference type="ARBA" id="ARBA00022701"/>
    </source>
</evidence>
<keyword evidence="3 10" id="KW-0493">Microtubule</keyword>
<comment type="caution">
    <text evidence="9">Lacks conserved residue(s) required for the propagation of feature annotation.</text>
</comment>
<dbReference type="SUPFAM" id="SSF49879">
    <property type="entry name" value="SMAD/FHA domain"/>
    <property type="match status" value="1"/>
</dbReference>
<dbReference type="GO" id="GO:0005524">
    <property type="term" value="F:ATP binding"/>
    <property type="evidence" value="ECO:0007669"/>
    <property type="project" value="UniProtKB-KW"/>
</dbReference>
<dbReference type="SMART" id="SM00129">
    <property type="entry name" value="KISc"/>
    <property type="match status" value="1"/>
</dbReference>
<dbReference type="Gene3D" id="2.60.200.20">
    <property type="match status" value="1"/>
</dbReference>
<keyword evidence="2" id="KW-0963">Cytoplasm</keyword>
<name>K1PWF0_MAGGI</name>
<dbReference type="PANTHER" id="PTHR47117">
    <property type="entry name" value="STAR-RELATED LIPID TRANSFER PROTEIN 9"/>
    <property type="match status" value="1"/>
</dbReference>
<evidence type="ECO:0000256" key="10">
    <source>
        <dbReference type="RuleBase" id="RU000394"/>
    </source>
</evidence>
<dbReference type="PROSITE" id="PS00411">
    <property type="entry name" value="KINESIN_MOTOR_1"/>
    <property type="match status" value="1"/>
</dbReference>
<evidence type="ECO:0000256" key="4">
    <source>
        <dbReference type="ARBA" id="ARBA00022741"/>
    </source>
</evidence>
<keyword evidence="4 10" id="KW-0547">Nucleotide-binding</keyword>
<evidence type="ECO:0000256" key="2">
    <source>
        <dbReference type="ARBA" id="ARBA00022490"/>
    </source>
</evidence>
<dbReference type="GO" id="GO:0008017">
    <property type="term" value="F:microtubule binding"/>
    <property type="evidence" value="ECO:0007669"/>
    <property type="project" value="InterPro"/>
</dbReference>
<protein>
    <recommendedName>
        <fullName evidence="10">Kinesin-like protein</fullName>
    </recommendedName>
</protein>
<dbReference type="Pfam" id="PF16183">
    <property type="entry name" value="Kinesin_assoc"/>
    <property type="match status" value="1"/>
</dbReference>
<evidence type="ECO:0000256" key="5">
    <source>
        <dbReference type="ARBA" id="ARBA00022840"/>
    </source>
</evidence>
<keyword evidence="6" id="KW-0175">Coiled coil</keyword>
<dbReference type="GO" id="GO:0003777">
    <property type="term" value="F:microtubule motor activity"/>
    <property type="evidence" value="ECO:0007669"/>
    <property type="project" value="InterPro"/>
</dbReference>
<dbReference type="SUPFAM" id="SSF52540">
    <property type="entry name" value="P-loop containing nucleoside triphosphate hydrolases"/>
    <property type="match status" value="1"/>
</dbReference>
<dbReference type="HOGENOM" id="CLU_752848_0_0_1"/>
<dbReference type="Gene3D" id="6.10.250.2520">
    <property type="match status" value="1"/>
</dbReference>
<accession>K1PWF0</accession>
<dbReference type="InterPro" id="IPR036961">
    <property type="entry name" value="Kinesin_motor_dom_sf"/>
</dbReference>
<dbReference type="InterPro" id="IPR032405">
    <property type="entry name" value="Kinesin_assoc"/>
</dbReference>
<keyword evidence="8" id="KW-0206">Cytoskeleton</keyword>
<evidence type="ECO:0000256" key="1">
    <source>
        <dbReference type="ARBA" id="ARBA00004245"/>
    </source>
</evidence>
<proteinExistence type="inferred from homology"/>
<sequence>MEIQFLELVEDPDSSLSMEVHFGFRKVSGEKVSKVSLVDLAGSERAQKTGAVGDRLREGSNINKSLTTLGLVISALADQSAGNKKKDKFVPYRDSVLTWLLKDNLGGNSMTVMVATISPAADNYEETLSTLRYADRAKRIVNHAVVNEDPNARIIRDLRDENKQAPVLQDRLQESEKLIKEMTKTWEEKLAEKDKINQERHENLEKMGVSVQTSGIKVEKGKCFLVNLNADPSLNEMLVYYLKAEALKSRSMCSLVQVGPPQRPSSLKLKCCYEPLNPLKVPSGRKDHTLVGQQDADVQQDIQLSGLGIMPEHCVVDIENGDVWLTPIDGARNNMQACTSQSIKMGNTQSKLPILEAGRTHKRDMKIS</sequence>
<keyword evidence="7 10" id="KW-0505">Motor protein</keyword>
<dbReference type="Pfam" id="PF00225">
    <property type="entry name" value="Kinesin"/>
    <property type="match status" value="1"/>
</dbReference>
<comment type="similarity">
    <text evidence="9 10">Belongs to the TRAFAC class myosin-kinesin ATPase superfamily. Kinesin family.</text>
</comment>
<dbReference type="EMBL" id="JH816630">
    <property type="protein sequence ID" value="EKC23349.1"/>
    <property type="molecule type" value="Genomic_DNA"/>
</dbReference>
<dbReference type="Gene3D" id="3.40.850.10">
    <property type="entry name" value="Kinesin motor domain"/>
    <property type="match status" value="1"/>
</dbReference>
<dbReference type="InParanoid" id="K1PWF0"/>
<evidence type="ECO:0000313" key="11">
    <source>
        <dbReference type="EMBL" id="EKC23349.1"/>
    </source>
</evidence>
<evidence type="ECO:0000256" key="9">
    <source>
        <dbReference type="PROSITE-ProRule" id="PRU00283"/>
    </source>
</evidence>
<organism evidence="11">
    <name type="scientific">Magallana gigas</name>
    <name type="common">Pacific oyster</name>
    <name type="synonym">Crassostrea gigas</name>
    <dbReference type="NCBI Taxonomy" id="29159"/>
    <lineage>
        <taxon>Eukaryota</taxon>
        <taxon>Metazoa</taxon>
        <taxon>Spiralia</taxon>
        <taxon>Lophotrochozoa</taxon>
        <taxon>Mollusca</taxon>
        <taxon>Bivalvia</taxon>
        <taxon>Autobranchia</taxon>
        <taxon>Pteriomorphia</taxon>
        <taxon>Ostreida</taxon>
        <taxon>Ostreoidea</taxon>
        <taxon>Ostreidae</taxon>
        <taxon>Magallana</taxon>
    </lineage>
</organism>
<dbReference type="FunFam" id="3.40.850.10:FF:000167">
    <property type="entry name" value="Uncharacterized protein"/>
    <property type="match status" value="1"/>
</dbReference>
<dbReference type="InterPro" id="IPR027417">
    <property type="entry name" value="P-loop_NTPase"/>
</dbReference>
<evidence type="ECO:0000256" key="8">
    <source>
        <dbReference type="ARBA" id="ARBA00023212"/>
    </source>
</evidence>
<dbReference type="PROSITE" id="PS50067">
    <property type="entry name" value="KINESIN_MOTOR_2"/>
    <property type="match status" value="1"/>
</dbReference>
<gene>
    <name evidence="11" type="ORF">CGI_10011318</name>
</gene>
<dbReference type="GO" id="GO:0007018">
    <property type="term" value="P:microtubule-based movement"/>
    <property type="evidence" value="ECO:0007669"/>
    <property type="project" value="InterPro"/>
</dbReference>
<dbReference type="InterPro" id="IPR001752">
    <property type="entry name" value="Kinesin_motor_dom"/>
</dbReference>